<evidence type="ECO:0000313" key="1">
    <source>
        <dbReference type="EMBL" id="MEP0867088.1"/>
    </source>
</evidence>
<dbReference type="Proteomes" id="UP001442494">
    <property type="component" value="Unassembled WGS sequence"/>
</dbReference>
<gene>
    <name evidence="1" type="ORF">NDI37_21795</name>
</gene>
<dbReference type="RefSeq" id="WP_190417108.1">
    <property type="nucleotide sequence ID" value="NZ_JAMPKK010000059.1"/>
</dbReference>
<proteinExistence type="predicted"/>
<name>A0ABV0JUF8_9CYAN</name>
<protein>
    <submittedName>
        <fullName evidence="1">Uncharacterized protein</fullName>
    </submittedName>
</protein>
<dbReference type="InterPro" id="IPR036410">
    <property type="entry name" value="HSP_DnaJ_Cys-rich_dom_sf"/>
</dbReference>
<dbReference type="SUPFAM" id="SSF57938">
    <property type="entry name" value="DnaJ/Hsp40 cysteine-rich domain"/>
    <property type="match status" value="1"/>
</dbReference>
<sequence length="77" mass="8559">MKACPECNGSGQMHIAAVPGVHQSYDMECPTCDGTGRLPDREKFPNNCPVCGEPIMAHEKWCKVHREAEKFNSPELN</sequence>
<dbReference type="Gene3D" id="2.10.230.10">
    <property type="entry name" value="Heat shock protein DnaJ, cysteine-rich domain"/>
    <property type="match status" value="1"/>
</dbReference>
<dbReference type="EMBL" id="JAMPKK010000059">
    <property type="protein sequence ID" value="MEP0867088.1"/>
    <property type="molecule type" value="Genomic_DNA"/>
</dbReference>
<accession>A0ABV0JUF8</accession>
<evidence type="ECO:0000313" key="2">
    <source>
        <dbReference type="Proteomes" id="UP001442494"/>
    </source>
</evidence>
<reference evidence="1 2" key="1">
    <citation type="submission" date="2022-04" db="EMBL/GenBank/DDBJ databases">
        <title>Positive selection, recombination, and allopatry shape intraspecific diversity of widespread and dominant cyanobacteria.</title>
        <authorList>
            <person name="Wei J."/>
            <person name="Shu W."/>
            <person name="Hu C."/>
        </authorList>
    </citation>
    <scope>NUCLEOTIDE SEQUENCE [LARGE SCALE GENOMIC DNA]</scope>
    <source>
        <strain evidence="1 2">GB2-A5</strain>
    </source>
</reference>
<organism evidence="1 2">
    <name type="scientific">Funiculus sociatus GB2-A5</name>
    <dbReference type="NCBI Taxonomy" id="2933946"/>
    <lineage>
        <taxon>Bacteria</taxon>
        <taxon>Bacillati</taxon>
        <taxon>Cyanobacteriota</taxon>
        <taxon>Cyanophyceae</taxon>
        <taxon>Coleofasciculales</taxon>
        <taxon>Coleofasciculaceae</taxon>
        <taxon>Funiculus</taxon>
    </lineage>
</organism>
<comment type="caution">
    <text evidence="1">The sequence shown here is derived from an EMBL/GenBank/DDBJ whole genome shotgun (WGS) entry which is preliminary data.</text>
</comment>
<keyword evidence="2" id="KW-1185">Reference proteome</keyword>